<feature type="transmembrane region" description="Helical" evidence="1">
    <location>
        <begin position="151"/>
        <end position="168"/>
    </location>
</feature>
<dbReference type="Pfam" id="PF01757">
    <property type="entry name" value="Acyl_transf_3"/>
    <property type="match status" value="1"/>
</dbReference>
<dbReference type="InterPro" id="IPR050879">
    <property type="entry name" value="Acyltransferase_3"/>
</dbReference>
<feature type="transmembrane region" description="Helical" evidence="1">
    <location>
        <begin position="83"/>
        <end position="105"/>
    </location>
</feature>
<feature type="transmembrane region" description="Helical" evidence="1">
    <location>
        <begin position="299"/>
        <end position="321"/>
    </location>
</feature>
<evidence type="ECO:0000259" key="2">
    <source>
        <dbReference type="Pfam" id="PF01757"/>
    </source>
</evidence>
<feature type="transmembrane region" description="Helical" evidence="1">
    <location>
        <begin position="232"/>
        <end position="254"/>
    </location>
</feature>
<protein>
    <recommendedName>
        <fullName evidence="2">Acyltransferase 3 domain-containing protein</fullName>
    </recommendedName>
</protein>
<keyword evidence="1" id="KW-0812">Transmembrane</keyword>
<feature type="transmembrane region" description="Helical" evidence="1">
    <location>
        <begin position="44"/>
        <end position="63"/>
    </location>
</feature>
<dbReference type="GO" id="GO:0016747">
    <property type="term" value="F:acyltransferase activity, transferring groups other than amino-acyl groups"/>
    <property type="evidence" value="ECO:0007669"/>
    <property type="project" value="InterPro"/>
</dbReference>
<feature type="transmembrane region" description="Helical" evidence="1">
    <location>
        <begin position="266"/>
        <end position="293"/>
    </location>
</feature>
<proteinExistence type="predicted"/>
<feature type="transmembrane region" description="Helical" evidence="1">
    <location>
        <begin position="7"/>
        <end position="24"/>
    </location>
</feature>
<name>A0A7M1VPC4_VIBPH</name>
<evidence type="ECO:0000256" key="1">
    <source>
        <dbReference type="SAM" id="Phobius"/>
    </source>
</evidence>
<keyword evidence="1" id="KW-0472">Membrane</keyword>
<dbReference type="AlphaFoldDB" id="A0A7M1VPC4"/>
<dbReference type="PANTHER" id="PTHR23028">
    <property type="entry name" value="ACETYLTRANSFERASE"/>
    <property type="match status" value="1"/>
</dbReference>
<dbReference type="InterPro" id="IPR002656">
    <property type="entry name" value="Acyl_transf_3_dom"/>
</dbReference>
<feature type="transmembrane region" description="Helical" evidence="1">
    <location>
        <begin position="203"/>
        <end position="220"/>
    </location>
</feature>
<feature type="domain" description="Acyltransferase 3" evidence="2">
    <location>
        <begin position="6"/>
        <end position="317"/>
    </location>
</feature>
<dbReference type="PANTHER" id="PTHR23028:SF53">
    <property type="entry name" value="ACYL_TRANSF_3 DOMAIN-CONTAINING PROTEIN"/>
    <property type="match status" value="1"/>
</dbReference>
<dbReference type="GO" id="GO:0016020">
    <property type="term" value="C:membrane"/>
    <property type="evidence" value="ECO:0007669"/>
    <property type="project" value="TreeGrafter"/>
</dbReference>
<organism evidence="3">
    <name type="scientific">Vibrio parahaemolyticus</name>
    <dbReference type="NCBI Taxonomy" id="670"/>
    <lineage>
        <taxon>Bacteria</taxon>
        <taxon>Pseudomonadati</taxon>
        <taxon>Pseudomonadota</taxon>
        <taxon>Gammaproteobacteria</taxon>
        <taxon>Vibrionales</taxon>
        <taxon>Vibrionaceae</taxon>
        <taxon>Vibrio</taxon>
    </lineage>
</organism>
<accession>A0A7M1VPC4</accession>
<feature type="transmembrane region" description="Helical" evidence="1">
    <location>
        <begin position="174"/>
        <end position="196"/>
    </location>
</feature>
<sequence>MNKIVTLDYLRFFAALSVVFYHYLFRGIIDGELSVYVVDFTKYGYLGVQLFFMISGFVIYKSLERSSVYRFCKGRFLRLYPTYWLCLILTIIVSGVLNNKSYHIGQILFNLTMFQDFFNVEHIDGVYWTLSIELIFYFWSVIYLLTHKKNIYAPIVVALLLSTLNYFYEFPKIVKYFFLMEWAPYFLSGIGFYLFGLNKTIQNLLVILFSMLLSCAYAVHQYEIIASNYRVVFSSQVVISIILFFYLVFFVMVLAPSPKSMVVGRVGGGVGGLTFPLYLTHQIIGYIFITILYSHNESFYLSVCIVTVGMLFVSFIINDLFEKRFLKNTLLKLWNK</sequence>
<evidence type="ECO:0000313" key="3">
    <source>
        <dbReference type="EMBL" id="QOS16399.1"/>
    </source>
</evidence>
<keyword evidence="1" id="KW-1133">Transmembrane helix</keyword>
<dbReference type="EMBL" id="MT898050">
    <property type="protein sequence ID" value="QOS16399.1"/>
    <property type="molecule type" value="Genomic_DNA"/>
</dbReference>
<dbReference type="GO" id="GO:0000271">
    <property type="term" value="P:polysaccharide biosynthetic process"/>
    <property type="evidence" value="ECO:0007669"/>
    <property type="project" value="TreeGrafter"/>
</dbReference>
<feature type="transmembrane region" description="Helical" evidence="1">
    <location>
        <begin position="125"/>
        <end position="144"/>
    </location>
</feature>
<gene>
    <name evidence="3" type="ORF">VP429_00011</name>
</gene>
<reference evidence="3" key="1">
    <citation type="submission" date="2020-08" db="EMBL/GenBank/DDBJ databases">
        <title>Genetic structure, function and evolution of capsule biosynthesis loci in Vibrio parahaemolyticus.</title>
        <authorList>
            <person name="Li L."/>
            <person name="Bian S."/>
        </authorList>
    </citation>
    <scope>NUCLEOTIDE SEQUENCE</scope>
    <source>
        <strain evidence="3">VP429</strain>
    </source>
</reference>